<dbReference type="SUPFAM" id="SSF46785">
    <property type="entry name" value="Winged helix' DNA-binding domain"/>
    <property type="match status" value="1"/>
</dbReference>
<evidence type="ECO:0000313" key="4">
    <source>
        <dbReference type="Proteomes" id="UP001596142"/>
    </source>
</evidence>
<feature type="domain" description="3H" evidence="1">
    <location>
        <begin position="80"/>
        <end position="178"/>
    </location>
</feature>
<dbReference type="RefSeq" id="WP_385941464.1">
    <property type="nucleotide sequence ID" value="NZ_JBHSOZ010000005.1"/>
</dbReference>
<dbReference type="PANTHER" id="PTHR40068">
    <property type="entry name" value="TRANSCRIPTION REPRESSOR NIAR-RELATED"/>
    <property type="match status" value="1"/>
</dbReference>
<dbReference type="InterPro" id="IPR036388">
    <property type="entry name" value="WH-like_DNA-bd_sf"/>
</dbReference>
<protein>
    <submittedName>
        <fullName evidence="3">Transcription repressor NadR</fullName>
    </submittedName>
</protein>
<dbReference type="PANTHER" id="PTHR40068:SF1">
    <property type="entry name" value="TRANSCRIPTION REPRESSOR NIAR-RELATED"/>
    <property type="match status" value="1"/>
</dbReference>
<accession>A0ABW0YS27</accession>
<dbReference type="Proteomes" id="UP001596142">
    <property type="component" value="Unassembled WGS sequence"/>
</dbReference>
<dbReference type="EMBL" id="JBHSOZ010000005">
    <property type="protein sequence ID" value="MFC5713542.1"/>
    <property type="molecule type" value="Genomic_DNA"/>
</dbReference>
<sequence>MEVNKEKILGEKRRNLLLQWLRESSSPLTGSKLAERTNVSRQVIVQDISLLKARNYPILATAQGYMLIPGETENMKRKKIVCFHEDDPAVTAKELNLIVDHGATVIDVSIEHPLYGDITASLMLSSRRDVKQFIDRLSSSNAGLLSALTDGTHLHTIEAASDEVLDEVVQILDQEGFLLK</sequence>
<dbReference type="InterPro" id="IPR013196">
    <property type="entry name" value="HTH_11"/>
</dbReference>
<reference evidence="4" key="1">
    <citation type="journal article" date="2019" name="Int. J. Syst. Evol. Microbiol.">
        <title>The Global Catalogue of Microorganisms (GCM) 10K type strain sequencing project: providing services to taxonomists for standard genome sequencing and annotation.</title>
        <authorList>
            <consortium name="The Broad Institute Genomics Platform"/>
            <consortium name="The Broad Institute Genome Sequencing Center for Infectious Disease"/>
            <person name="Wu L."/>
            <person name="Ma J."/>
        </authorList>
    </citation>
    <scope>NUCLEOTIDE SEQUENCE [LARGE SCALE GENOMIC DNA]</scope>
    <source>
        <strain evidence="4">CECT 7184</strain>
    </source>
</reference>
<proteinExistence type="predicted"/>
<dbReference type="InterPro" id="IPR026043">
    <property type="entry name" value="NadR"/>
</dbReference>
<dbReference type="InterPro" id="IPR004173">
    <property type="entry name" value="3H_domain"/>
</dbReference>
<dbReference type="Pfam" id="PF02829">
    <property type="entry name" value="3H"/>
    <property type="match status" value="1"/>
</dbReference>
<comment type="caution">
    <text evidence="3">The sequence shown here is derived from an EMBL/GenBank/DDBJ whole genome shotgun (WGS) entry which is preliminary data.</text>
</comment>
<gene>
    <name evidence="3" type="ORF">ACFPU1_12185</name>
</gene>
<feature type="domain" description="Helix-turn-helix type 11" evidence="2">
    <location>
        <begin position="13"/>
        <end position="65"/>
    </location>
</feature>
<organism evidence="3 4">
    <name type="scientific">Thalassorhabdus alkalitolerans</name>
    <dbReference type="NCBI Taxonomy" id="2282697"/>
    <lineage>
        <taxon>Bacteria</taxon>
        <taxon>Bacillati</taxon>
        <taxon>Bacillota</taxon>
        <taxon>Bacilli</taxon>
        <taxon>Bacillales</taxon>
        <taxon>Bacillaceae</taxon>
        <taxon>Thalassorhabdus</taxon>
    </lineage>
</organism>
<dbReference type="PIRSF" id="PIRSF037847">
    <property type="entry name" value="NiaR"/>
    <property type="match status" value="1"/>
</dbReference>
<dbReference type="InterPro" id="IPR036390">
    <property type="entry name" value="WH_DNA-bd_sf"/>
</dbReference>
<evidence type="ECO:0000259" key="1">
    <source>
        <dbReference type="Pfam" id="PF02829"/>
    </source>
</evidence>
<name>A0ABW0YS27_9BACI</name>
<evidence type="ECO:0000313" key="3">
    <source>
        <dbReference type="EMBL" id="MFC5713542.1"/>
    </source>
</evidence>
<evidence type="ECO:0000259" key="2">
    <source>
        <dbReference type="Pfam" id="PF08279"/>
    </source>
</evidence>
<dbReference type="Gene3D" id="3.30.1340.20">
    <property type="entry name" value="3H domain"/>
    <property type="match status" value="1"/>
</dbReference>
<dbReference type="Gene3D" id="1.10.10.10">
    <property type="entry name" value="Winged helix-like DNA-binding domain superfamily/Winged helix DNA-binding domain"/>
    <property type="match status" value="1"/>
</dbReference>
<dbReference type="Pfam" id="PF08279">
    <property type="entry name" value="HTH_11"/>
    <property type="match status" value="1"/>
</dbReference>
<keyword evidence="4" id="KW-1185">Reference proteome</keyword>
<dbReference type="InterPro" id="IPR035922">
    <property type="entry name" value="3H_dom_sf"/>
</dbReference>
<dbReference type="SUPFAM" id="SSF75500">
    <property type="entry name" value="Putative transcriptional regulator TM1602, C-terminal domain"/>
    <property type="match status" value="1"/>
</dbReference>